<feature type="region of interest" description="Disordered" evidence="7">
    <location>
        <begin position="703"/>
        <end position="772"/>
    </location>
</feature>
<keyword evidence="5 6" id="KW-0472">Membrane</keyword>
<dbReference type="Gene3D" id="3.10.580.10">
    <property type="entry name" value="CBS-domain"/>
    <property type="match status" value="1"/>
</dbReference>
<evidence type="ECO:0000256" key="6">
    <source>
        <dbReference type="PROSITE-ProRule" id="PRU01193"/>
    </source>
</evidence>
<keyword evidence="3" id="KW-0677">Repeat</keyword>
<dbReference type="EMBL" id="HBGD01010266">
    <property type="protein sequence ID" value="CAD9085168.1"/>
    <property type="molecule type" value="Transcribed_RNA"/>
</dbReference>
<feature type="chain" id="PRO_5031142913" evidence="9">
    <location>
        <begin position="26"/>
        <end position="831"/>
    </location>
</feature>
<dbReference type="InterPro" id="IPR014710">
    <property type="entry name" value="RmlC-like_jellyroll"/>
</dbReference>
<evidence type="ECO:0000313" key="12">
    <source>
        <dbReference type="EMBL" id="CAD9085168.1"/>
    </source>
</evidence>
<dbReference type="CDD" id="cd04590">
    <property type="entry name" value="CBS_pair_CorC_HlyC_assoc"/>
    <property type="match status" value="1"/>
</dbReference>
<dbReference type="AlphaFoldDB" id="A0A7S1KU19"/>
<evidence type="ECO:0000256" key="9">
    <source>
        <dbReference type="SAM" id="SignalP"/>
    </source>
</evidence>
<evidence type="ECO:0000256" key="2">
    <source>
        <dbReference type="ARBA" id="ARBA00022692"/>
    </source>
</evidence>
<dbReference type="InterPro" id="IPR045095">
    <property type="entry name" value="ACDP"/>
</dbReference>
<dbReference type="FunFam" id="3.10.580.10:FF:000006">
    <property type="entry name" value="DUF21 and CBS domain protein"/>
    <property type="match status" value="1"/>
</dbReference>
<evidence type="ECO:0000256" key="1">
    <source>
        <dbReference type="ARBA" id="ARBA00004141"/>
    </source>
</evidence>
<evidence type="ECO:0000256" key="7">
    <source>
        <dbReference type="SAM" id="MobiDB-lite"/>
    </source>
</evidence>
<dbReference type="InterPro" id="IPR046342">
    <property type="entry name" value="CBS_dom_sf"/>
</dbReference>
<feature type="domain" description="CNNM transmembrane" evidence="11">
    <location>
        <begin position="188"/>
        <end position="371"/>
    </location>
</feature>
<feature type="transmembrane region" description="Helical" evidence="8">
    <location>
        <begin position="308"/>
        <end position="328"/>
    </location>
</feature>
<evidence type="ECO:0000259" key="11">
    <source>
        <dbReference type="PROSITE" id="PS51846"/>
    </source>
</evidence>
<protein>
    <submittedName>
        <fullName evidence="12">Uncharacterized protein</fullName>
    </submittedName>
</protein>
<dbReference type="SMART" id="SM00100">
    <property type="entry name" value="cNMP"/>
    <property type="match status" value="1"/>
</dbReference>
<sequence>MKPPQAPRPICFICLLLVIILLTHSLMMSSHTFGVSAMLLSRESGTSSAGKQQLHVAYSSTAPILNGYFGSRQSSAQMAFQQNFEQFLMKQQSSAVNASPQGALQNTNAISQQGITASPNNALLHSFMSQSLNSVFKNYENYVLHEIRMENAALQEKLHQYALMEDEPGTNCTCNKEELCAAPAVDFTSPVLYLKLAAAFVLMFHSALFSGLTLGLLGLDLNSLSIVAKSDPNLRWRGYAKKIIPVRRNGNLLLCTLLLGNVSVNSLFSILTADLTSGLVGFLVSSALIVIFGEIAPQATCSRYALPIGYYTLPIVMVFMFILFPIAFPLSLVLDIVLGQELGTLYNNEGLKELLDLHAQNQGTELISDSVNIMRGAIDFSTKTVGDIMTKLDRCFMMEIQQKLDIDTLTACWQSGHSRIPVYEGSMDNVVGVLFCKDLILLNPDEGIPLRTVLTFYGREALRVFEDTHLNTMLSMFKTGRSHLAIVQHIVHPEEGDPFYKTVGLVTLEDVVEEILQTEIVDETDQYRSNEDNDVMRTHRPNINMFAGRLRAQRLTPKQVIAVSSYLAQSSKFFQMLPEEVLQQLLGKSLVVSYKKADGVHLYRKGEGSDFFTLVLSGRVEVLSGEDNFQTELGPWSFVGMRALICSSFFPDFDAKVIADTQFLQIKREDFVQAVNTTLVQEEYFFLPSELSWITDISPEVETPTAPKAESSKRAKGLAKKLNSASDSDVDSVSDRPLLEPKATKTKPPPARKPTPLNGIKKKDDEKEQMRKSVSLGNVDIAVIAERRRTRKRGASLIQLVDDSSNEPFTDPPPPKTEEDKKSYTVLDDDE</sequence>
<feature type="domain" description="Cyclic nucleotide-binding" evidence="10">
    <location>
        <begin position="573"/>
        <end position="675"/>
    </location>
</feature>
<dbReference type="GO" id="GO:0016020">
    <property type="term" value="C:membrane"/>
    <property type="evidence" value="ECO:0007669"/>
    <property type="project" value="UniProtKB-SubCell"/>
</dbReference>
<accession>A0A7S1KU19</accession>
<feature type="compositionally biased region" description="Basic and acidic residues" evidence="7">
    <location>
        <begin position="761"/>
        <end position="771"/>
    </location>
</feature>
<dbReference type="InterPro" id="IPR000595">
    <property type="entry name" value="cNMP-bd_dom"/>
</dbReference>
<dbReference type="InterPro" id="IPR018490">
    <property type="entry name" value="cNMP-bd_dom_sf"/>
</dbReference>
<proteinExistence type="predicted"/>
<feature type="signal peptide" evidence="9">
    <location>
        <begin position="1"/>
        <end position="25"/>
    </location>
</feature>
<comment type="subcellular location">
    <subcellularLocation>
        <location evidence="1">Membrane</location>
        <topology evidence="1">Multi-pass membrane protein</topology>
    </subcellularLocation>
</comment>
<evidence type="ECO:0000259" key="10">
    <source>
        <dbReference type="PROSITE" id="PS50042"/>
    </source>
</evidence>
<organism evidence="12">
    <name type="scientific">Percolomonas cosmopolitus</name>
    <dbReference type="NCBI Taxonomy" id="63605"/>
    <lineage>
        <taxon>Eukaryota</taxon>
        <taxon>Discoba</taxon>
        <taxon>Heterolobosea</taxon>
        <taxon>Tetramitia</taxon>
        <taxon>Eutetramitia</taxon>
        <taxon>Percolomonadidae</taxon>
        <taxon>Percolomonas</taxon>
    </lineage>
</organism>
<dbReference type="InterPro" id="IPR044751">
    <property type="entry name" value="Ion_transp-like_CBS"/>
</dbReference>
<dbReference type="PROSITE" id="PS50042">
    <property type="entry name" value="CNMP_BINDING_3"/>
    <property type="match status" value="1"/>
</dbReference>
<dbReference type="SUPFAM" id="SSF54631">
    <property type="entry name" value="CBS-domain pair"/>
    <property type="match status" value="1"/>
</dbReference>
<keyword evidence="9" id="KW-0732">Signal</keyword>
<evidence type="ECO:0000256" key="8">
    <source>
        <dbReference type="SAM" id="Phobius"/>
    </source>
</evidence>
<feature type="transmembrane region" description="Helical" evidence="8">
    <location>
        <begin position="277"/>
        <end position="296"/>
    </location>
</feature>
<dbReference type="Pfam" id="PF01595">
    <property type="entry name" value="CNNM"/>
    <property type="match status" value="1"/>
</dbReference>
<feature type="compositionally biased region" description="Basic and acidic residues" evidence="7">
    <location>
        <begin position="733"/>
        <end position="743"/>
    </location>
</feature>
<dbReference type="PROSITE" id="PS51846">
    <property type="entry name" value="CNNM"/>
    <property type="match status" value="1"/>
</dbReference>
<dbReference type="Gene3D" id="2.60.120.10">
    <property type="entry name" value="Jelly Rolls"/>
    <property type="match status" value="1"/>
</dbReference>
<reference evidence="12" key="1">
    <citation type="submission" date="2021-01" db="EMBL/GenBank/DDBJ databases">
        <authorList>
            <person name="Corre E."/>
            <person name="Pelletier E."/>
            <person name="Niang G."/>
            <person name="Scheremetjew M."/>
            <person name="Finn R."/>
            <person name="Kale V."/>
            <person name="Holt S."/>
            <person name="Cochrane G."/>
            <person name="Meng A."/>
            <person name="Brown T."/>
            <person name="Cohen L."/>
        </authorList>
    </citation>
    <scope>NUCLEOTIDE SEQUENCE</scope>
    <source>
        <strain evidence="12">WS</strain>
    </source>
</reference>
<dbReference type="PANTHER" id="PTHR12064">
    <property type="entry name" value="METAL TRANSPORTER CNNM"/>
    <property type="match status" value="1"/>
</dbReference>
<evidence type="ECO:0000256" key="3">
    <source>
        <dbReference type="ARBA" id="ARBA00022737"/>
    </source>
</evidence>
<dbReference type="PANTHER" id="PTHR12064:SF94">
    <property type="entry name" value="UNEXTENDED PROTEIN"/>
    <property type="match status" value="1"/>
</dbReference>
<dbReference type="SUPFAM" id="SSF51206">
    <property type="entry name" value="cAMP-binding domain-like"/>
    <property type="match status" value="1"/>
</dbReference>
<gene>
    <name evidence="12" type="ORF">PCOS0759_LOCUS8422</name>
</gene>
<dbReference type="Pfam" id="PF25562">
    <property type="entry name" value="CNBH_CNNM2_C"/>
    <property type="match status" value="1"/>
</dbReference>
<keyword evidence="2 6" id="KW-0812">Transmembrane</keyword>
<feature type="region of interest" description="Disordered" evidence="7">
    <location>
        <begin position="787"/>
        <end position="831"/>
    </location>
</feature>
<dbReference type="GO" id="GO:0010960">
    <property type="term" value="P:magnesium ion homeostasis"/>
    <property type="evidence" value="ECO:0007669"/>
    <property type="project" value="InterPro"/>
</dbReference>
<keyword evidence="4 6" id="KW-1133">Transmembrane helix</keyword>
<feature type="transmembrane region" description="Helical" evidence="8">
    <location>
        <begin position="196"/>
        <end position="219"/>
    </location>
</feature>
<name>A0A7S1KU19_9EUKA</name>
<evidence type="ECO:0000256" key="4">
    <source>
        <dbReference type="ARBA" id="ARBA00022989"/>
    </source>
</evidence>
<evidence type="ECO:0000256" key="5">
    <source>
        <dbReference type="ARBA" id="ARBA00023136"/>
    </source>
</evidence>
<feature type="transmembrane region" description="Helical" evidence="8">
    <location>
        <begin position="251"/>
        <end position="271"/>
    </location>
</feature>
<dbReference type="CDD" id="cd00038">
    <property type="entry name" value="CAP_ED"/>
    <property type="match status" value="1"/>
</dbReference>
<dbReference type="InterPro" id="IPR002550">
    <property type="entry name" value="CNNM"/>
</dbReference>